<feature type="transmembrane region" description="Helical" evidence="7">
    <location>
        <begin position="175"/>
        <end position="193"/>
    </location>
</feature>
<keyword evidence="6 7" id="KW-0472">Membrane</keyword>
<evidence type="ECO:0000256" key="3">
    <source>
        <dbReference type="ARBA" id="ARBA00022475"/>
    </source>
</evidence>
<protein>
    <submittedName>
        <fullName evidence="9">ABC transporter permease</fullName>
    </submittedName>
</protein>
<gene>
    <name evidence="9" type="ORF">GCM10009862_17230</name>
</gene>
<evidence type="ECO:0000313" key="9">
    <source>
        <dbReference type="EMBL" id="GAA2578531.1"/>
    </source>
</evidence>
<dbReference type="Gene3D" id="1.10.3720.10">
    <property type="entry name" value="MetI-like"/>
    <property type="match status" value="1"/>
</dbReference>
<evidence type="ECO:0000256" key="1">
    <source>
        <dbReference type="ARBA" id="ARBA00004651"/>
    </source>
</evidence>
<dbReference type="Pfam" id="PF19300">
    <property type="entry name" value="BPD_transp_1_N"/>
    <property type="match status" value="1"/>
</dbReference>
<evidence type="ECO:0000256" key="7">
    <source>
        <dbReference type="RuleBase" id="RU363032"/>
    </source>
</evidence>
<dbReference type="PANTHER" id="PTHR43163:SF6">
    <property type="entry name" value="DIPEPTIDE TRANSPORT SYSTEM PERMEASE PROTEIN DPPB-RELATED"/>
    <property type="match status" value="1"/>
</dbReference>
<reference evidence="9 10" key="1">
    <citation type="journal article" date="2019" name="Int. J. Syst. Evol. Microbiol.">
        <title>The Global Catalogue of Microorganisms (GCM) 10K type strain sequencing project: providing services to taxonomists for standard genome sequencing and annotation.</title>
        <authorList>
            <consortium name="The Broad Institute Genomics Platform"/>
            <consortium name="The Broad Institute Genome Sequencing Center for Infectious Disease"/>
            <person name="Wu L."/>
            <person name="Ma J."/>
        </authorList>
    </citation>
    <scope>NUCLEOTIDE SEQUENCE [LARGE SCALE GENOMIC DNA]</scope>
    <source>
        <strain evidence="9 10">JCM 16365</strain>
    </source>
</reference>
<name>A0ABN3PC77_9MICO</name>
<feature type="transmembrane region" description="Helical" evidence="7">
    <location>
        <begin position="229"/>
        <end position="255"/>
    </location>
</feature>
<organism evidence="9 10">
    <name type="scientific">Microbacterium binotii</name>
    <dbReference type="NCBI Taxonomy" id="462710"/>
    <lineage>
        <taxon>Bacteria</taxon>
        <taxon>Bacillati</taxon>
        <taxon>Actinomycetota</taxon>
        <taxon>Actinomycetes</taxon>
        <taxon>Micrococcales</taxon>
        <taxon>Microbacteriaceae</taxon>
        <taxon>Microbacterium</taxon>
    </lineage>
</organism>
<dbReference type="CDD" id="cd06261">
    <property type="entry name" value="TM_PBP2"/>
    <property type="match status" value="1"/>
</dbReference>
<sequence>MAARVGSALLVVWLVATVVFFALRASGDPLEAILGGPGSQAGPETVEAATRAYALDQPLVVQYLLQLGRIATVQLGDSYARKQPVADLIAAQLPSTLLLATLALVVAWVLALIGAIIVTVVRGRAARFVSTVLRSVETIATVMPQFWLGAVLILLFAATWRVLPATSVGADPAGLVLPVLTLAVPIAGFLAQVMRDSLTAADAAPFATTARSRGASEVRVLLRHTLRHAALPALALSGWAYGSLLSGAVVVEALFARPGLGRLLIDAATARDVPLVIGAVVVVALIYVVVVVLTDAAELLVDPRLRGRRPRSLRVPTVAVGA</sequence>
<dbReference type="Proteomes" id="UP001500274">
    <property type="component" value="Unassembled WGS sequence"/>
</dbReference>
<proteinExistence type="inferred from homology"/>
<comment type="subcellular location">
    <subcellularLocation>
        <location evidence="1 7">Cell membrane</location>
        <topology evidence="1 7">Multi-pass membrane protein</topology>
    </subcellularLocation>
</comment>
<feature type="transmembrane region" description="Helical" evidence="7">
    <location>
        <begin position="275"/>
        <end position="301"/>
    </location>
</feature>
<dbReference type="InterPro" id="IPR000515">
    <property type="entry name" value="MetI-like"/>
</dbReference>
<feature type="transmembrane region" description="Helical" evidence="7">
    <location>
        <begin position="97"/>
        <end position="121"/>
    </location>
</feature>
<accession>A0ABN3PC77</accession>
<dbReference type="Pfam" id="PF00528">
    <property type="entry name" value="BPD_transp_1"/>
    <property type="match status" value="1"/>
</dbReference>
<evidence type="ECO:0000256" key="4">
    <source>
        <dbReference type="ARBA" id="ARBA00022692"/>
    </source>
</evidence>
<keyword evidence="4 7" id="KW-0812">Transmembrane</keyword>
<evidence type="ECO:0000256" key="2">
    <source>
        <dbReference type="ARBA" id="ARBA00022448"/>
    </source>
</evidence>
<dbReference type="EMBL" id="BAAARI010000011">
    <property type="protein sequence ID" value="GAA2578531.1"/>
    <property type="molecule type" value="Genomic_DNA"/>
</dbReference>
<comment type="caution">
    <text evidence="9">The sequence shown here is derived from an EMBL/GenBank/DDBJ whole genome shotgun (WGS) entry which is preliminary data.</text>
</comment>
<dbReference type="PROSITE" id="PS50928">
    <property type="entry name" value="ABC_TM1"/>
    <property type="match status" value="1"/>
</dbReference>
<keyword evidence="10" id="KW-1185">Reference proteome</keyword>
<evidence type="ECO:0000256" key="5">
    <source>
        <dbReference type="ARBA" id="ARBA00022989"/>
    </source>
</evidence>
<keyword evidence="2 7" id="KW-0813">Transport</keyword>
<keyword evidence="5 7" id="KW-1133">Transmembrane helix</keyword>
<feature type="domain" description="ABC transmembrane type-1" evidence="8">
    <location>
        <begin position="93"/>
        <end position="298"/>
    </location>
</feature>
<evidence type="ECO:0000256" key="6">
    <source>
        <dbReference type="ARBA" id="ARBA00023136"/>
    </source>
</evidence>
<evidence type="ECO:0000259" key="8">
    <source>
        <dbReference type="PROSITE" id="PS50928"/>
    </source>
</evidence>
<dbReference type="PANTHER" id="PTHR43163">
    <property type="entry name" value="DIPEPTIDE TRANSPORT SYSTEM PERMEASE PROTEIN DPPB-RELATED"/>
    <property type="match status" value="1"/>
</dbReference>
<keyword evidence="3" id="KW-1003">Cell membrane</keyword>
<comment type="similarity">
    <text evidence="7">Belongs to the binding-protein-dependent transport system permease family.</text>
</comment>
<evidence type="ECO:0000313" key="10">
    <source>
        <dbReference type="Proteomes" id="UP001500274"/>
    </source>
</evidence>
<dbReference type="SUPFAM" id="SSF161098">
    <property type="entry name" value="MetI-like"/>
    <property type="match status" value="1"/>
</dbReference>
<dbReference type="InterPro" id="IPR045621">
    <property type="entry name" value="BPD_transp_1_N"/>
</dbReference>
<feature type="transmembrane region" description="Helical" evidence="7">
    <location>
        <begin position="142"/>
        <end position="163"/>
    </location>
</feature>
<dbReference type="InterPro" id="IPR035906">
    <property type="entry name" value="MetI-like_sf"/>
</dbReference>